<protein>
    <submittedName>
        <fullName evidence="2">Uncharacterized protein</fullName>
    </submittedName>
</protein>
<dbReference type="EMBL" id="JACASE010000011">
    <property type="protein sequence ID" value="KAF6427973.1"/>
    <property type="molecule type" value="Genomic_DNA"/>
</dbReference>
<dbReference type="AlphaFoldDB" id="A0A7J8DXV0"/>
<evidence type="ECO:0000256" key="1">
    <source>
        <dbReference type="SAM" id="MobiDB-lite"/>
    </source>
</evidence>
<proteinExistence type="predicted"/>
<keyword evidence="3" id="KW-1185">Reference proteome</keyword>
<evidence type="ECO:0000313" key="2">
    <source>
        <dbReference type="EMBL" id="KAF6427973.1"/>
    </source>
</evidence>
<sequence length="153" mass="16029">MEGEVGVSLSDLVTVASLLPGTTFRDEKCLGPPRGSRRLYNSVPAAAQPLPAPRLVPFTLSPPGPPAPLCGMLALPPAPPLALSQSISHTTVTMVFPEQSQPRPSATSNPPLTLDSATSQFLLPESDELEASFRRDSAFRNDQSSPGSPPGNC</sequence>
<reference evidence="2 3" key="1">
    <citation type="journal article" date="2020" name="Nature">
        <title>Six reference-quality genomes reveal evolution of bat adaptations.</title>
        <authorList>
            <person name="Jebb D."/>
            <person name="Huang Z."/>
            <person name="Pippel M."/>
            <person name="Hughes G.M."/>
            <person name="Lavrichenko K."/>
            <person name="Devanna P."/>
            <person name="Winkler S."/>
            <person name="Jermiin L.S."/>
            <person name="Skirmuntt E.C."/>
            <person name="Katzourakis A."/>
            <person name="Burkitt-Gray L."/>
            <person name="Ray D.A."/>
            <person name="Sullivan K.A.M."/>
            <person name="Roscito J.G."/>
            <person name="Kirilenko B.M."/>
            <person name="Davalos L.M."/>
            <person name="Corthals A.P."/>
            <person name="Power M.L."/>
            <person name="Jones G."/>
            <person name="Ransome R.D."/>
            <person name="Dechmann D.K.N."/>
            <person name="Locatelli A.G."/>
            <person name="Puechmaille S.J."/>
            <person name="Fedrigo O."/>
            <person name="Jarvis E.D."/>
            <person name="Hiller M."/>
            <person name="Vernes S.C."/>
            <person name="Myers E.W."/>
            <person name="Teeling E.C."/>
        </authorList>
    </citation>
    <scope>NUCLEOTIDE SEQUENCE [LARGE SCALE GENOMIC DNA]</scope>
    <source>
        <strain evidence="2">MRouAeg1</strain>
        <tissue evidence="2">Muscle</tissue>
    </source>
</reference>
<evidence type="ECO:0000313" key="3">
    <source>
        <dbReference type="Proteomes" id="UP000593571"/>
    </source>
</evidence>
<name>A0A7J8DXV0_ROUAE</name>
<gene>
    <name evidence="2" type="ORF">HJG63_008433</name>
</gene>
<feature type="region of interest" description="Disordered" evidence="1">
    <location>
        <begin position="92"/>
        <end position="153"/>
    </location>
</feature>
<dbReference type="Proteomes" id="UP000593571">
    <property type="component" value="Unassembled WGS sequence"/>
</dbReference>
<accession>A0A7J8DXV0</accession>
<feature type="compositionally biased region" description="Polar residues" evidence="1">
    <location>
        <begin position="92"/>
        <end position="121"/>
    </location>
</feature>
<organism evidence="2 3">
    <name type="scientific">Rousettus aegyptiacus</name>
    <name type="common">Egyptian fruit bat</name>
    <name type="synonym">Pteropus aegyptiacus</name>
    <dbReference type="NCBI Taxonomy" id="9407"/>
    <lineage>
        <taxon>Eukaryota</taxon>
        <taxon>Metazoa</taxon>
        <taxon>Chordata</taxon>
        <taxon>Craniata</taxon>
        <taxon>Vertebrata</taxon>
        <taxon>Euteleostomi</taxon>
        <taxon>Mammalia</taxon>
        <taxon>Eutheria</taxon>
        <taxon>Laurasiatheria</taxon>
        <taxon>Chiroptera</taxon>
        <taxon>Yinpterochiroptera</taxon>
        <taxon>Pteropodoidea</taxon>
        <taxon>Pteropodidae</taxon>
        <taxon>Rousettinae</taxon>
        <taxon>Rousettus</taxon>
    </lineage>
</organism>
<comment type="caution">
    <text evidence="2">The sequence shown here is derived from an EMBL/GenBank/DDBJ whole genome shotgun (WGS) entry which is preliminary data.</text>
</comment>